<feature type="domain" description="MEDS" evidence="1">
    <location>
        <begin position="17"/>
        <end position="170"/>
    </location>
</feature>
<accession>A0A1H1UFI7</accession>
<proteinExistence type="predicted"/>
<name>A0A1H1UFI7_9ACTN</name>
<evidence type="ECO:0000259" key="1">
    <source>
        <dbReference type="Pfam" id="PF14417"/>
    </source>
</evidence>
<gene>
    <name evidence="2" type="ORF">SAMN04489716_1424</name>
</gene>
<protein>
    <submittedName>
        <fullName evidence="2">MEDS: MEthanogen/methylotroph, DcmR Sensory domain</fullName>
    </submittedName>
</protein>
<dbReference type="InterPro" id="IPR025847">
    <property type="entry name" value="MEDS_domain"/>
</dbReference>
<evidence type="ECO:0000313" key="2">
    <source>
        <dbReference type="EMBL" id="SDS71233.1"/>
    </source>
</evidence>
<dbReference type="Pfam" id="PF14417">
    <property type="entry name" value="MEDS"/>
    <property type="match status" value="1"/>
</dbReference>
<keyword evidence="3" id="KW-1185">Reference proteome</keyword>
<sequence length="277" mass="30559">MVGGGYSRGMTTATPSHECWSYDDHQTLDEYATEFLRAGLAAGERVWYVPGPRSRTVADWLRSASQSARPDSARIIVRQDAYTAGLVVDPAEQIATYAAVTQAALADGFTGFRVVADVTALVRTPEQRDAFARYEYTIGRYMRVAPMRALCTYDRRELGARVVDSLACLHETSHASELTFQLYAGLTRAETVLDGELDMATEDLFSDALWRTDLDPAGGEVTVDARGLRFIDHGSLLAVQRYARTRQITAVVRTGLSSAVRLAELLELPNVRVEMVQ</sequence>
<dbReference type="OrthoDB" id="5179750at2"/>
<evidence type="ECO:0000313" key="3">
    <source>
        <dbReference type="Proteomes" id="UP000198688"/>
    </source>
</evidence>
<dbReference type="AlphaFoldDB" id="A0A1H1UFI7"/>
<reference evidence="2 3" key="1">
    <citation type="submission" date="2016-10" db="EMBL/GenBank/DDBJ databases">
        <authorList>
            <person name="de Groot N.N."/>
        </authorList>
    </citation>
    <scope>NUCLEOTIDE SEQUENCE [LARGE SCALE GENOMIC DNA]</scope>
    <source>
        <strain evidence="2 3">DSM 43941</strain>
    </source>
</reference>
<dbReference type="EMBL" id="LT629758">
    <property type="protein sequence ID" value="SDS71233.1"/>
    <property type="molecule type" value="Genomic_DNA"/>
</dbReference>
<dbReference type="Proteomes" id="UP000198688">
    <property type="component" value="Chromosome I"/>
</dbReference>
<dbReference type="STRING" id="113562.SAMN04489716_1424"/>
<organism evidence="2 3">
    <name type="scientific">Actinoplanes derwentensis</name>
    <dbReference type="NCBI Taxonomy" id="113562"/>
    <lineage>
        <taxon>Bacteria</taxon>
        <taxon>Bacillati</taxon>
        <taxon>Actinomycetota</taxon>
        <taxon>Actinomycetes</taxon>
        <taxon>Micromonosporales</taxon>
        <taxon>Micromonosporaceae</taxon>
        <taxon>Actinoplanes</taxon>
    </lineage>
</organism>